<evidence type="ECO:0000313" key="3">
    <source>
        <dbReference type="Proteomes" id="UP000094455"/>
    </source>
</evidence>
<dbReference type="GeneID" id="30177797"/>
<dbReference type="RefSeq" id="XP_019017358.1">
    <property type="nucleotide sequence ID" value="XM_019161110.1"/>
</dbReference>
<feature type="chain" id="PRO_5009133388" description="Secreted protein" evidence="1">
    <location>
        <begin position="23"/>
        <end position="61"/>
    </location>
</feature>
<proteinExistence type="predicted"/>
<feature type="signal peptide" evidence="1">
    <location>
        <begin position="1"/>
        <end position="22"/>
    </location>
</feature>
<organism evidence="2 3">
    <name type="scientific">Pichia membranifaciens NRRL Y-2026</name>
    <dbReference type="NCBI Taxonomy" id="763406"/>
    <lineage>
        <taxon>Eukaryota</taxon>
        <taxon>Fungi</taxon>
        <taxon>Dikarya</taxon>
        <taxon>Ascomycota</taxon>
        <taxon>Saccharomycotina</taxon>
        <taxon>Pichiomycetes</taxon>
        <taxon>Pichiales</taxon>
        <taxon>Pichiaceae</taxon>
        <taxon>Pichia</taxon>
    </lineage>
</organism>
<reference evidence="2 3" key="1">
    <citation type="journal article" date="2016" name="Proc. Natl. Acad. Sci. U.S.A.">
        <title>Comparative genomics of biotechnologically important yeasts.</title>
        <authorList>
            <person name="Riley R."/>
            <person name="Haridas S."/>
            <person name="Wolfe K.H."/>
            <person name="Lopes M.R."/>
            <person name="Hittinger C.T."/>
            <person name="Goeker M."/>
            <person name="Salamov A.A."/>
            <person name="Wisecaver J.H."/>
            <person name="Long T.M."/>
            <person name="Calvey C.H."/>
            <person name="Aerts A.L."/>
            <person name="Barry K.W."/>
            <person name="Choi C."/>
            <person name="Clum A."/>
            <person name="Coughlan A.Y."/>
            <person name="Deshpande S."/>
            <person name="Douglass A.P."/>
            <person name="Hanson S.J."/>
            <person name="Klenk H.-P."/>
            <person name="LaButti K.M."/>
            <person name="Lapidus A."/>
            <person name="Lindquist E.A."/>
            <person name="Lipzen A.M."/>
            <person name="Meier-Kolthoff J.P."/>
            <person name="Ohm R.A."/>
            <person name="Otillar R.P."/>
            <person name="Pangilinan J.L."/>
            <person name="Peng Y."/>
            <person name="Rokas A."/>
            <person name="Rosa C.A."/>
            <person name="Scheuner C."/>
            <person name="Sibirny A.A."/>
            <person name="Slot J.C."/>
            <person name="Stielow J.B."/>
            <person name="Sun H."/>
            <person name="Kurtzman C.P."/>
            <person name="Blackwell M."/>
            <person name="Grigoriev I.V."/>
            <person name="Jeffries T.W."/>
        </authorList>
    </citation>
    <scope>NUCLEOTIDE SEQUENCE [LARGE SCALE GENOMIC DNA]</scope>
    <source>
        <strain evidence="2 3">NRRL Y-2026</strain>
    </source>
</reference>
<sequence length="61" mass="6361">MPSGSPLLLYLTTCLQLHPTPSACSCCLRLPLYGGPIRGRLGPGGASAHNPHKADLFVVTC</sequence>
<evidence type="ECO:0008006" key="4">
    <source>
        <dbReference type="Google" id="ProtNLM"/>
    </source>
</evidence>
<keyword evidence="3" id="KW-1185">Reference proteome</keyword>
<keyword evidence="1" id="KW-0732">Signal</keyword>
<dbReference type="EMBL" id="KV454003">
    <property type="protein sequence ID" value="ODQ46245.1"/>
    <property type="molecule type" value="Genomic_DNA"/>
</dbReference>
<accession>A0A1E3NJC5</accession>
<gene>
    <name evidence="2" type="ORF">PICMEDRAFT_16160</name>
</gene>
<name>A0A1E3NJC5_9ASCO</name>
<evidence type="ECO:0000313" key="2">
    <source>
        <dbReference type="EMBL" id="ODQ46245.1"/>
    </source>
</evidence>
<dbReference type="AlphaFoldDB" id="A0A1E3NJC5"/>
<evidence type="ECO:0000256" key="1">
    <source>
        <dbReference type="SAM" id="SignalP"/>
    </source>
</evidence>
<protein>
    <recommendedName>
        <fullName evidence="4">Secreted protein</fullName>
    </recommendedName>
</protein>
<dbReference type="Proteomes" id="UP000094455">
    <property type="component" value="Unassembled WGS sequence"/>
</dbReference>